<organism evidence="2 3">
    <name type="scientific">Priapulus caudatus</name>
    <name type="common">Priapulid worm</name>
    <dbReference type="NCBI Taxonomy" id="37621"/>
    <lineage>
        <taxon>Eukaryota</taxon>
        <taxon>Metazoa</taxon>
        <taxon>Ecdysozoa</taxon>
        <taxon>Scalidophora</taxon>
        <taxon>Priapulida</taxon>
        <taxon>Priapulimorpha</taxon>
        <taxon>Priapulimorphida</taxon>
        <taxon>Priapulidae</taxon>
        <taxon>Priapulus</taxon>
    </lineage>
</organism>
<proteinExistence type="predicted"/>
<feature type="compositionally biased region" description="Basic and acidic residues" evidence="1">
    <location>
        <begin position="277"/>
        <end position="292"/>
    </location>
</feature>
<sequence length="394" mass="42938">MDDERKKMVDEEYEKMKKAGDHLTPNSLYRAIEARLPAELKDEDVLKKKALYGHKKAPIDPNQPPSPVKRAKRDSLAETQEGEDAASIQRHIHDLKLLAARQNPDVGIVKDNMHRTRGYRIEYIAKHSVVEILQEFPILKAETQLLEQLQAAFGGKDVHASLYKFFLGAADGIMELAEKNSDTKGIRELFTSVLEECTSDKKKQGCLLLQLLLGEKEQTYVINKDPVVPTPTMVIKGNPFDTEEIYIDMDGTSASYGSDDDDDESASHGSDDDDDESASHAGDDDESASHAGDDDESASYAGDDDDYENASYAGDDDDDESASYAGDDDDDESASHGSDDDDDESASHAGDDDESASHAGDDDESASYAGDDDDDESASHAGDDDDENASHAGD</sequence>
<feature type="compositionally biased region" description="Acidic residues" evidence="1">
    <location>
        <begin position="293"/>
        <end position="332"/>
    </location>
</feature>
<dbReference type="Proteomes" id="UP000695022">
    <property type="component" value="Unplaced"/>
</dbReference>
<dbReference type="GeneID" id="106814197"/>
<keyword evidence="2" id="KW-1185">Reference proteome</keyword>
<dbReference type="RefSeq" id="XP_014673982.1">
    <property type="nucleotide sequence ID" value="XM_014818496.1"/>
</dbReference>
<name>A0ABM1EP61_PRICU</name>
<feature type="compositionally biased region" description="Basic and acidic residues" evidence="1">
    <location>
        <begin position="345"/>
        <end position="360"/>
    </location>
</feature>
<evidence type="ECO:0000256" key="1">
    <source>
        <dbReference type="SAM" id="MobiDB-lite"/>
    </source>
</evidence>
<feature type="region of interest" description="Disordered" evidence="1">
    <location>
        <begin position="51"/>
        <end position="86"/>
    </location>
</feature>
<gene>
    <name evidence="3" type="primary">LOC106814197</name>
</gene>
<evidence type="ECO:0000313" key="2">
    <source>
        <dbReference type="Proteomes" id="UP000695022"/>
    </source>
</evidence>
<evidence type="ECO:0000313" key="3">
    <source>
        <dbReference type="RefSeq" id="XP_014673982.1"/>
    </source>
</evidence>
<feature type="region of interest" description="Disordered" evidence="1">
    <location>
        <begin position="251"/>
        <end position="394"/>
    </location>
</feature>
<protein>
    <submittedName>
        <fullName evidence="3">Prostatic spermine-binding protein-like</fullName>
    </submittedName>
</protein>
<reference evidence="3" key="1">
    <citation type="submission" date="2025-08" db="UniProtKB">
        <authorList>
            <consortium name="RefSeq"/>
        </authorList>
    </citation>
    <scope>IDENTIFICATION</scope>
</reference>
<accession>A0ABM1EP61</accession>
<feature type="compositionally biased region" description="Acidic residues" evidence="1">
    <location>
        <begin position="361"/>
        <end position="376"/>
    </location>
</feature>